<dbReference type="Pfam" id="PF12833">
    <property type="entry name" value="HTH_18"/>
    <property type="match status" value="1"/>
</dbReference>
<dbReference type="Gene3D" id="2.60.120.10">
    <property type="entry name" value="Jelly Rolls"/>
    <property type="match status" value="1"/>
</dbReference>
<dbReference type="PANTHER" id="PTHR43280">
    <property type="entry name" value="ARAC-FAMILY TRANSCRIPTIONAL REGULATOR"/>
    <property type="match status" value="1"/>
</dbReference>
<evidence type="ECO:0000256" key="3">
    <source>
        <dbReference type="ARBA" id="ARBA00023163"/>
    </source>
</evidence>
<dbReference type="PROSITE" id="PS00041">
    <property type="entry name" value="HTH_ARAC_FAMILY_1"/>
    <property type="match status" value="1"/>
</dbReference>
<dbReference type="OrthoDB" id="1410704at2"/>
<dbReference type="EMBL" id="JRLX01000013">
    <property type="protein sequence ID" value="KGO86198.1"/>
    <property type="molecule type" value="Genomic_DNA"/>
</dbReference>
<dbReference type="InterPro" id="IPR003313">
    <property type="entry name" value="AraC-bd"/>
</dbReference>
<keyword evidence="2" id="KW-0238">DNA-binding</keyword>
<accession>A0A0A2M453</accession>
<keyword evidence="1" id="KW-0805">Transcription regulation</keyword>
<dbReference type="SUPFAM" id="SSF46689">
    <property type="entry name" value="Homeodomain-like"/>
    <property type="match status" value="2"/>
</dbReference>
<dbReference type="STRING" id="1121895.GCA_000378485_03389"/>
<sequence>MKPHHLTISPNSTRSFTAKREILPDINSWWHYHEEIELIYFKKGSGTQFVGDNIRNFKSGDVVLVGSNLPHYWQFSERDKESEIEVYVVHFNKNFWGKDFLYLPENLEISRVIEKSKRGIQIEDNFDNCLTKSIIQVIESQGPKKIINLIEVLLEISKCMKAQILVSLGFRANFQESERDRMQAIYNYTLKNYSQKISLDKIANEAKMSRTSFCKFFKLRTGKTYSEFVNEIRIGNACKMLIEKRMTVKEICFESGFLNFSSFHQCFKEITGQTPLKYQKSYN</sequence>
<evidence type="ECO:0000256" key="2">
    <source>
        <dbReference type="ARBA" id="ARBA00023125"/>
    </source>
</evidence>
<dbReference type="CDD" id="cd06976">
    <property type="entry name" value="cupin_MtlR-like_N"/>
    <property type="match status" value="1"/>
</dbReference>
<dbReference type="InterPro" id="IPR014710">
    <property type="entry name" value="RmlC-like_jellyroll"/>
</dbReference>
<dbReference type="Pfam" id="PF02311">
    <property type="entry name" value="AraC_binding"/>
    <property type="match status" value="1"/>
</dbReference>
<comment type="caution">
    <text evidence="5">The sequence shown here is derived from an EMBL/GenBank/DDBJ whole genome shotgun (WGS) entry which is preliminary data.</text>
</comment>
<dbReference type="SUPFAM" id="SSF51182">
    <property type="entry name" value="RmlC-like cupins"/>
    <property type="match status" value="1"/>
</dbReference>
<dbReference type="AlphaFoldDB" id="A0A0A2M453"/>
<organism evidence="5 6">
    <name type="scientific">Flavobacterium rivuli WB 3.3-2 = DSM 21788</name>
    <dbReference type="NCBI Taxonomy" id="1121895"/>
    <lineage>
        <taxon>Bacteria</taxon>
        <taxon>Pseudomonadati</taxon>
        <taxon>Bacteroidota</taxon>
        <taxon>Flavobacteriia</taxon>
        <taxon>Flavobacteriales</taxon>
        <taxon>Flavobacteriaceae</taxon>
        <taxon>Flavobacterium</taxon>
    </lineage>
</organism>
<keyword evidence="6" id="KW-1185">Reference proteome</keyword>
<dbReference type="InterPro" id="IPR011051">
    <property type="entry name" value="RmlC_Cupin_sf"/>
</dbReference>
<dbReference type="eggNOG" id="COG2207">
    <property type="taxonomic scope" value="Bacteria"/>
</dbReference>
<dbReference type="PANTHER" id="PTHR43280:SF27">
    <property type="entry name" value="TRANSCRIPTIONAL REGULATOR MTLR"/>
    <property type="match status" value="1"/>
</dbReference>
<dbReference type="Gene3D" id="1.10.10.60">
    <property type="entry name" value="Homeodomain-like"/>
    <property type="match status" value="2"/>
</dbReference>
<keyword evidence="3" id="KW-0804">Transcription</keyword>
<evidence type="ECO:0000313" key="6">
    <source>
        <dbReference type="Proteomes" id="UP000030152"/>
    </source>
</evidence>
<dbReference type="Proteomes" id="UP000030152">
    <property type="component" value="Unassembled WGS sequence"/>
</dbReference>
<protein>
    <submittedName>
        <fullName evidence="5">Transcriptional regulator</fullName>
    </submittedName>
</protein>
<feature type="domain" description="HTH araC/xylS-type" evidence="4">
    <location>
        <begin position="183"/>
        <end position="281"/>
    </location>
</feature>
<dbReference type="PROSITE" id="PS01124">
    <property type="entry name" value="HTH_ARAC_FAMILY_2"/>
    <property type="match status" value="1"/>
</dbReference>
<evidence type="ECO:0000313" key="5">
    <source>
        <dbReference type="EMBL" id="KGO86198.1"/>
    </source>
</evidence>
<dbReference type="SMART" id="SM00342">
    <property type="entry name" value="HTH_ARAC"/>
    <property type="match status" value="1"/>
</dbReference>
<dbReference type="InterPro" id="IPR018060">
    <property type="entry name" value="HTH_AraC"/>
</dbReference>
<dbReference type="GO" id="GO:0043565">
    <property type="term" value="F:sequence-specific DNA binding"/>
    <property type="evidence" value="ECO:0007669"/>
    <property type="project" value="InterPro"/>
</dbReference>
<dbReference type="GO" id="GO:0003700">
    <property type="term" value="F:DNA-binding transcription factor activity"/>
    <property type="evidence" value="ECO:0007669"/>
    <property type="project" value="InterPro"/>
</dbReference>
<dbReference type="InterPro" id="IPR009057">
    <property type="entry name" value="Homeodomain-like_sf"/>
</dbReference>
<evidence type="ECO:0000256" key="1">
    <source>
        <dbReference type="ARBA" id="ARBA00023015"/>
    </source>
</evidence>
<dbReference type="InterPro" id="IPR018062">
    <property type="entry name" value="HTH_AraC-typ_CS"/>
</dbReference>
<reference evidence="5 6" key="1">
    <citation type="submission" date="2013-09" db="EMBL/GenBank/DDBJ databases">
        <authorList>
            <person name="Zeng Z."/>
            <person name="Chen C."/>
        </authorList>
    </citation>
    <scope>NUCLEOTIDE SEQUENCE [LARGE SCALE GENOMIC DNA]</scope>
    <source>
        <strain evidence="5 6">WB 3.3-2</strain>
    </source>
</reference>
<proteinExistence type="predicted"/>
<name>A0A0A2M453_9FLAO</name>
<evidence type="ECO:0000259" key="4">
    <source>
        <dbReference type="PROSITE" id="PS01124"/>
    </source>
</evidence>
<gene>
    <name evidence="5" type="ORF">Q765_12870</name>
</gene>